<name>A0ABT9S7C9_9BURK</name>
<keyword evidence="2" id="KW-1185">Reference proteome</keyword>
<gene>
    <name evidence="1" type="ORF">J2W36_001922</name>
</gene>
<dbReference type="PANTHER" id="PTHR38785:SF1">
    <property type="entry name" value="HOMOLOG OF VIRK"/>
    <property type="match status" value="1"/>
</dbReference>
<dbReference type="EMBL" id="JAUSRO010000005">
    <property type="protein sequence ID" value="MDP9899671.1"/>
    <property type="molecule type" value="Genomic_DNA"/>
</dbReference>
<reference evidence="1 2" key="1">
    <citation type="submission" date="2023-07" db="EMBL/GenBank/DDBJ databases">
        <title>Sorghum-associated microbial communities from plants grown in Nebraska, USA.</title>
        <authorList>
            <person name="Schachtman D."/>
        </authorList>
    </citation>
    <scope>NUCLEOTIDE SEQUENCE [LARGE SCALE GENOMIC DNA]</scope>
    <source>
        <strain evidence="1 2">DS1607</strain>
    </source>
</reference>
<dbReference type="Proteomes" id="UP001226867">
    <property type="component" value="Unassembled WGS sequence"/>
</dbReference>
<organism evidence="1 2">
    <name type="scientific">Variovorax ginsengisoli</name>
    <dbReference type="NCBI Taxonomy" id="363844"/>
    <lineage>
        <taxon>Bacteria</taxon>
        <taxon>Pseudomonadati</taxon>
        <taxon>Pseudomonadota</taxon>
        <taxon>Betaproteobacteria</taxon>
        <taxon>Burkholderiales</taxon>
        <taxon>Comamonadaceae</taxon>
        <taxon>Variovorax</taxon>
    </lineage>
</organism>
<proteinExistence type="predicted"/>
<dbReference type="InterPro" id="IPR007488">
    <property type="entry name" value="DUF535"/>
</dbReference>
<protein>
    <submittedName>
        <fullName evidence="1">Uncharacterized protein VirK/YbjX</fullName>
    </submittedName>
</protein>
<dbReference type="PANTHER" id="PTHR38785">
    <property type="entry name" value="HOMOLOG OF VIRK"/>
    <property type="match status" value="1"/>
</dbReference>
<comment type="caution">
    <text evidence="1">The sequence shown here is derived from an EMBL/GenBank/DDBJ whole genome shotgun (WGS) entry which is preliminary data.</text>
</comment>
<dbReference type="RefSeq" id="WP_307689487.1">
    <property type="nucleotide sequence ID" value="NZ_JAUSRO010000005.1"/>
</dbReference>
<evidence type="ECO:0000313" key="1">
    <source>
        <dbReference type="EMBL" id="MDP9899671.1"/>
    </source>
</evidence>
<dbReference type="Pfam" id="PF04393">
    <property type="entry name" value="DUF535"/>
    <property type="match status" value="1"/>
</dbReference>
<accession>A0ABT9S7C9</accession>
<sequence>MIALTSHHSLVLLEGTLLVMQGIALARTAARQLAAHDSRGRLRTAGKMMLFAACHPRACLYWLSYLEHPVLRPLVQAQPLLLDKPRRLYLNSLWTPVERVHALVTHYEWMTAHLDTQVVESLYAGQALRLCDLALRDNAYAASIWLDHARLQMREGELALLLCAGATDATSPGEMPPVLATLSFSVIDEGGQSCLSIGCVQGPRNAGLPHFKALTKAMHGLRPKALLVWAAQRCALQWQLGVRGIAPDAHPLTDWRYHKLNAGKRAVAAHIHAGYGTLWRESGGAAPDRQGWVQLPAAPIVKSREDVEAAKRALYERRGALLSDLDTQLMLALKRIARDARPCTA</sequence>
<evidence type="ECO:0000313" key="2">
    <source>
        <dbReference type="Proteomes" id="UP001226867"/>
    </source>
</evidence>